<evidence type="ECO:0000313" key="1">
    <source>
        <dbReference type="EMBL" id="KAJ4148373.1"/>
    </source>
</evidence>
<dbReference type="GeneID" id="80890007"/>
<dbReference type="Proteomes" id="UP001144673">
    <property type="component" value="Chromosome 3"/>
</dbReference>
<dbReference type="AlphaFoldDB" id="A0A9W8UK26"/>
<organism evidence="1 2">
    <name type="scientific">Akanthomyces muscarius</name>
    <name type="common">Entomopathogenic fungus</name>
    <name type="synonym">Lecanicillium muscarium</name>
    <dbReference type="NCBI Taxonomy" id="2231603"/>
    <lineage>
        <taxon>Eukaryota</taxon>
        <taxon>Fungi</taxon>
        <taxon>Dikarya</taxon>
        <taxon>Ascomycota</taxon>
        <taxon>Pezizomycotina</taxon>
        <taxon>Sordariomycetes</taxon>
        <taxon>Hypocreomycetidae</taxon>
        <taxon>Hypocreales</taxon>
        <taxon>Cordycipitaceae</taxon>
        <taxon>Akanthomyces</taxon>
    </lineage>
</organism>
<protein>
    <submittedName>
        <fullName evidence="1">Uncharacterized protein</fullName>
    </submittedName>
</protein>
<sequence length="78" mass="9066">MALIQHHVEPHLVSNSRPTFYLIHAPKRMFKGDHRRTAPFAWFVPLPDQWLGRPKLLLYALGPWSSPVVRIPSPTSHY</sequence>
<gene>
    <name evidence="1" type="ORF">LMH87_002848</name>
</gene>
<dbReference type="RefSeq" id="XP_056051314.1">
    <property type="nucleotide sequence ID" value="XM_056194370.1"/>
</dbReference>
<dbReference type="KEGG" id="amus:LMH87_002848"/>
<keyword evidence="2" id="KW-1185">Reference proteome</keyword>
<name>A0A9W8UK26_AKAMU</name>
<evidence type="ECO:0000313" key="2">
    <source>
        <dbReference type="Proteomes" id="UP001144673"/>
    </source>
</evidence>
<accession>A0A9W8UK26</accession>
<reference evidence="1" key="1">
    <citation type="journal article" date="2023" name="Access Microbiol">
        <title>De-novo genome assembly for Akanthomyces muscarius, a biocontrol agent of insect agricultural pests.</title>
        <authorList>
            <person name="Erdos Z."/>
            <person name="Studholme D.J."/>
            <person name="Raymond B."/>
            <person name="Sharma M."/>
        </authorList>
    </citation>
    <scope>NUCLEOTIDE SEQUENCE</scope>
    <source>
        <strain evidence="1">Ve6</strain>
    </source>
</reference>
<proteinExistence type="predicted"/>
<comment type="caution">
    <text evidence="1">The sequence shown here is derived from an EMBL/GenBank/DDBJ whole genome shotgun (WGS) entry which is preliminary data.</text>
</comment>
<dbReference type="EMBL" id="JAJHUN010000010">
    <property type="protein sequence ID" value="KAJ4148373.1"/>
    <property type="molecule type" value="Genomic_DNA"/>
</dbReference>